<sequence length="54" mass="5685">MPLPLLAAMIASMMITAIRTWIEGGLAEPAETIDRAFNLVADAAMQAGLRPADS</sequence>
<gene>
    <name evidence="1" type="ORF">ACFSL4_00880</name>
</gene>
<accession>A0ABW4IHN7</accession>
<organism evidence="1 2">
    <name type="scientific">Streptomyces caeni</name>
    <dbReference type="NCBI Taxonomy" id="2307231"/>
    <lineage>
        <taxon>Bacteria</taxon>
        <taxon>Bacillati</taxon>
        <taxon>Actinomycetota</taxon>
        <taxon>Actinomycetes</taxon>
        <taxon>Kitasatosporales</taxon>
        <taxon>Streptomycetaceae</taxon>
        <taxon>Streptomyces</taxon>
    </lineage>
</organism>
<keyword evidence="2" id="KW-1185">Reference proteome</keyword>
<proteinExistence type="predicted"/>
<protein>
    <recommendedName>
        <fullName evidence="3">MftR C-terminal domain-containing protein</fullName>
    </recommendedName>
</protein>
<evidence type="ECO:0000313" key="1">
    <source>
        <dbReference type="EMBL" id="MFD1656822.1"/>
    </source>
</evidence>
<comment type="caution">
    <text evidence="1">The sequence shown here is derived from an EMBL/GenBank/DDBJ whole genome shotgun (WGS) entry which is preliminary data.</text>
</comment>
<reference evidence="2" key="1">
    <citation type="journal article" date="2019" name="Int. J. Syst. Evol. Microbiol.">
        <title>The Global Catalogue of Microorganisms (GCM) 10K type strain sequencing project: providing services to taxonomists for standard genome sequencing and annotation.</title>
        <authorList>
            <consortium name="The Broad Institute Genomics Platform"/>
            <consortium name="The Broad Institute Genome Sequencing Center for Infectious Disease"/>
            <person name="Wu L."/>
            <person name="Ma J."/>
        </authorList>
    </citation>
    <scope>NUCLEOTIDE SEQUENCE [LARGE SCALE GENOMIC DNA]</scope>
    <source>
        <strain evidence="2">CGMCC 1.12470</strain>
    </source>
</reference>
<dbReference type="Proteomes" id="UP001597261">
    <property type="component" value="Unassembled WGS sequence"/>
</dbReference>
<evidence type="ECO:0000313" key="2">
    <source>
        <dbReference type="Proteomes" id="UP001597261"/>
    </source>
</evidence>
<evidence type="ECO:0008006" key="3">
    <source>
        <dbReference type="Google" id="ProtNLM"/>
    </source>
</evidence>
<dbReference type="EMBL" id="JBHUDX010000002">
    <property type="protein sequence ID" value="MFD1656822.1"/>
    <property type="molecule type" value="Genomic_DNA"/>
</dbReference>
<name>A0ABW4IHN7_9ACTN</name>